<feature type="transmembrane region" description="Helical" evidence="1">
    <location>
        <begin position="64"/>
        <end position="81"/>
    </location>
</feature>
<keyword evidence="1" id="KW-0472">Membrane</keyword>
<dbReference type="STRING" id="1476583.DEIPH_ctg017orf0069"/>
<keyword evidence="1" id="KW-1133">Transmembrane helix</keyword>
<protein>
    <submittedName>
        <fullName evidence="2">Uncharacterized protein</fullName>
    </submittedName>
</protein>
<gene>
    <name evidence="2" type="ORF">DEIPH_ctg017orf0069</name>
</gene>
<dbReference type="EMBL" id="JHAC01000017">
    <property type="protein sequence ID" value="EYB68731.1"/>
    <property type="molecule type" value="Genomic_DNA"/>
</dbReference>
<dbReference type="Proteomes" id="UP000020492">
    <property type="component" value="Unassembled WGS sequence"/>
</dbReference>
<keyword evidence="3" id="KW-1185">Reference proteome</keyword>
<evidence type="ECO:0000256" key="1">
    <source>
        <dbReference type="SAM" id="Phobius"/>
    </source>
</evidence>
<feature type="transmembrane region" description="Helical" evidence="1">
    <location>
        <begin position="93"/>
        <end position="117"/>
    </location>
</feature>
<feature type="transmembrane region" description="Helical" evidence="1">
    <location>
        <begin position="34"/>
        <end position="52"/>
    </location>
</feature>
<dbReference type="OrthoDB" id="70381at2"/>
<reference evidence="2 3" key="1">
    <citation type="submission" date="2014-03" db="EMBL/GenBank/DDBJ databases">
        <title>Draft genome sequence of Deinococcus phoenicis 1P10ME.</title>
        <authorList>
            <person name="Stepanov V.G."/>
            <person name="Vaishampayan P."/>
            <person name="Venkateswaran K."/>
            <person name="Fox G.E."/>
        </authorList>
    </citation>
    <scope>NUCLEOTIDE SEQUENCE [LARGE SCALE GENOMIC DNA]</scope>
    <source>
        <strain evidence="2 3">1P10ME</strain>
    </source>
</reference>
<evidence type="ECO:0000313" key="2">
    <source>
        <dbReference type="EMBL" id="EYB68731.1"/>
    </source>
</evidence>
<evidence type="ECO:0000313" key="3">
    <source>
        <dbReference type="Proteomes" id="UP000020492"/>
    </source>
</evidence>
<dbReference type="AlphaFoldDB" id="A0A016QRW8"/>
<name>A0A016QRW8_9DEIO</name>
<dbReference type="RefSeq" id="WP_034355076.1">
    <property type="nucleotide sequence ID" value="NZ_JHAC01000017.1"/>
</dbReference>
<organism evidence="2 3">
    <name type="scientific">Deinococcus phoenicis</name>
    <dbReference type="NCBI Taxonomy" id="1476583"/>
    <lineage>
        <taxon>Bacteria</taxon>
        <taxon>Thermotogati</taxon>
        <taxon>Deinococcota</taxon>
        <taxon>Deinococci</taxon>
        <taxon>Deinococcales</taxon>
        <taxon>Deinococcaceae</taxon>
        <taxon>Deinococcus</taxon>
    </lineage>
</organism>
<sequence>MNAPLLRSLLLTGLLIAAVNVIFAGVEYGFGNLPAWFWLAQLLLLPAMLGPLRLFPHVLAVRPYLARAGRFALGFAAPYAVMQFTERALRPDFSAGLTLFNVVFFCLLMGLFCAAIYKPRGGS</sequence>
<proteinExistence type="predicted"/>
<accession>A0A016QRW8</accession>
<dbReference type="PATRIC" id="fig|1476583.3.peg.1086"/>
<keyword evidence="1" id="KW-0812">Transmembrane</keyword>
<comment type="caution">
    <text evidence="2">The sequence shown here is derived from an EMBL/GenBank/DDBJ whole genome shotgun (WGS) entry which is preliminary data.</text>
</comment>